<dbReference type="PANTHER" id="PTHR43833">
    <property type="entry name" value="POTASSIUM CHANNEL PROTEIN 2-RELATED-RELATED"/>
    <property type="match status" value="1"/>
</dbReference>
<evidence type="ECO:0000259" key="3">
    <source>
        <dbReference type="PROSITE" id="PS51201"/>
    </source>
</evidence>
<dbReference type="Gene3D" id="3.30.70.1450">
    <property type="entry name" value="Regulator of K+ conductance, C-terminal domain"/>
    <property type="match status" value="2"/>
</dbReference>
<keyword evidence="4" id="KW-0406">Ion transport</keyword>
<dbReference type="InterPro" id="IPR036291">
    <property type="entry name" value="NAD(P)-bd_dom_sf"/>
</dbReference>
<keyword evidence="2" id="KW-0812">Transmembrane</keyword>
<dbReference type="AlphaFoldDB" id="A0A934VDU3"/>
<feature type="transmembrane region" description="Helical" evidence="2">
    <location>
        <begin position="83"/>
        <end position="110"/>
    </location>
</feature>
<keyword evidence="5" id="KW-1185">Reference proteome</keyword>
<dbReference type="Gene3D" id="3.40.50.720">
    <property type="entry name" value="NAD(P)-binding Rossmann-like Domain"/>
    <property type="match status" value="2"/>
</dbReference>
<dbReference type="InterPro" id="IPR013099">
    <property type="entry name" value="K_chnl_dom"/>
</dbReference>
<evidence type="ECO:0000313" key="5">
    <source>
        <dbReference type="Proteomes" id="UP000600139"/>
    </source>
</evidence>
<feature type="domain" description="RCK N-terminal" evidence="3">
    <location>
        <begin position="130"/>
        <end position="245"/>
    </location>
</feature>
<dbReference type="PRINTS" id="PR01463">
    <property type="entry name" value="EAGCHANLFMLY"/>
</dbReference>
<dbReference type="PANTHER" id="PTHR43833:SF9">
    <property type="entry name" value="POTASSIUM CHANNEL PROTEIN YUGO-RELATED"/>
    <property type="match status" value="1"/>
</dbReference>
<dbReference type="InterPro" id="IPR036721">
    <property type="entry name" value="RCK_C_sf"/>
</dbReference>
<dbReference type="SUPFAM" id="SSF51735">
    <property type="entry name" value="NAD(P)-binding Rossmann-fold domains"/>
    <property type="match status" value="2"/>
</dbReference>
<dbReference type="Gene3D" id="1.10.287.70">
    <property type="match status" value="1"/>
</dbReference>
<evidence type="ECO:0000313" key="4">
    <source>
        <dbReference type="EMBL" id="MBK1818391.1"/>
    </source>
</evidence>
<dbReference type="SUPFAM" id="SSF116726">
    <property type="entry name" value="TrkA C-terminal domain-like"/>
    <property type="match status" value="2"/>
</dbReference>
<name>A0A934VDU3_9BACT</name>
<reference evidence="4" key="1">
    <citation type="submission" date="2021-01" db="EMBL/GenBank/DDBJ databases">
        <title>Modified the classification status of verrucomicrobia.</title>
        <authorList>
            <person name="Feng X."/>
        </authorList>
    </citation>
    <scope>NUCLEOTIDE SEQUENCE</scope>
    <source>
        <strain evidence="4">JCM 18052</strain>
    </source>
</reference>
<sequence>MKSLVAVIAAFMGNRSSRSNFKTLLRLISLLVFLVILYSVLFHLVMEREGQHFSWITGVYWTLTVMTTLGFGDITFHGDLGRFFSICVLMTGVMFLLVILPFTFIEFFYAPWMKAQASARTPRELPADRRNHVIFTNYDPITAALIPLLEKYGHPHVVLCQNITEGLELYEQGLSVAVGDLDDPETYRKMRLPQAAMLVATRSDVLNTNITFTAREMAEHVPIVASASSDNSRDVLELAGATHVLRMERTMGQALARRVIGKDCEAHVIGEMDGLQIAEANAAGTELEGLTLANCGIRSRTGVNVIGVWDHGRLTTAEPEMVIRRQTVLVLAGTAGQIAAYDATFGLKVCGQSHVVIVGGGRVGRITSEILKEAGLSTTIIEKLPARVTDHPEAVVGDATKMDVLKAARTREADTIIITSHDDDLNISLTIFFRRLRENFQIISRCTLDRNVQTLHRAGANLVLSSASMGANTIFNMIREDDNLLLAEGVFIFPSPVPRRMAGRRLADCAVRTETGCTIIAVENNGARTVNPEPDLILPAKGKLLLIGTLEAEEKFLKAFQSELAPVGLRRYWKRSAKA</sequence>
<feature type="transmembrane region" description="Helical" evidence="2">
    <location>
        <begin position="53"/>
        <end position="71"/>
    </location>
</feature>
<dbReference type="Proteomes" id="UP000600139">
    <property type="component" value="Unassembled WGS sequence"/>
</dbReference>
<dbReference type="InterPro" id="IPR050721">
    <property type="entry name" value="Trk_Ktr_HKT_K-transport"/>
</dbReference>
<dbReference type="SUPFAM" id="SSF81324">
    <property type="entry name" value="Voltage-gated potassium channels"/>
    <property type="match status" value="1"/>
</dbReference>
<dbReference type="Pfam" id="PF07885">
    <property type="entry name" value="Ion_trans_2"/>
    <property type="match status" value="1"/>
</dbReference>
<dbReference type="GO" id="GO:0005886">
    <property type="term" value="C:plasma membrane"/>
    <property type="evidence" value="ECO:0007669"/>
    <property type="project" value="UniProtKB-SubCell"/>
</dbReference>
<keyword evidence="4" id="KW-0813">Transport</keyword>
<accession>A0A934VDU3</accession>
<dbReference type="EMBL" id="JAENIK010000013">
    <property type="protein sequence ID" value="MBK1818391.1"/>
    <property type="molecule type" value="Genomic_DNA"/>
</dbReference>
<feature type="transmembrane region" description="Helical" evidence="2">
    <location>
        <begin position="27"/>
        <end position="46"/>
    </location>
</feature>
<evidence type="ECO:0000256" key="2">
    <source>
        <dbReference type="SAM" id="Phobius"/>
    </source>
</evidence>
<dbReference type="InterPro" id="IPR003148">
    <property type="entry name" value="RCK_N"/>
</dbReference>
<keyword evidence="2" id="KW-0472">Membrane</keyword>
<keyword evidence="4" id="KW-0407">Ion channel</keyword>
<protein>
    <submittedName>
        <fullName evidence="4">Potassium channel protein</fullName>
    </submittedName>
</protein>
<dbReference type="InterPro" id="IPR006037">
    <property type="entry name" value="RCK_C"/>
</dbReference>
<dbReference type="RefSeq" id="WP_200353338.1">
    <property type="nucleotide sequence ID" value="NZ_BAABHZ010000002.1"/>
</dbReference>
<comment type="subcellular location">
    <subcellularLocation>
        <location evidence="1">Cell membrane</location>
        <topology evidence="1">Multi-pass membrane protein</topology>
    </subcellularLocation>
</comment>
<evidence type="ECO:0000256" key="1">
    <source>
        <dbReference type="ARBA" id="ARBA00004651"/>
    </source>
</evidence>
<proteinExistence type="predicted"/>
<comment type="caution">
    <text evidence="4">The sequence shown here is derived from an EMBL/GenBank/DDBJ whole genome shotgun (WGS) entry which is preliminary data.</text>
</comment>
<dbReference type="PROSITE" id="PS51201">
    <property type="entry name" value="RCK_N"/>
    <property type="match status" value="1"/>
</dbReference>
<dbReference type="InterPro" id="IPR003938">
    <property type="entry name" value="K_chnl_volt-dep_EAG/ELK/ERG"/>
</dbReference>
<dbReference type="Pfam" id="PF02254">
    <property type="entry name" value="TrkA_N"/>
    <property type="match status" value="2"/>
</dbReference>
<dbReference type="Pfam" id="PF02080">
    <property type="entry name" value="TrkA_C"/>
    <property type="match status" value="2"/>
</dbReference>
<dbReference type="GO" id="GO:0005249">
    <property type="term" value="F:voltage-gated potassium channel activity"/>
    <property type="evidence" value="ECO:0007669"/>
    <property type="project" value="InterPro"/>
</dbReference>
<gene>
    <name evidence="4" type="ORF">JIN84_22420</name>
</gene>
<keyword evidence="2" id="KW-1133">Transmembrane helix</keyword>
<organism evidence="4 5">
    <name type="scientific">Luteolibacter yonseiensis</name>
    <dbReference type="NCBI Taxonomy" id="1144680"/>
    <lineage>
        <taxon>Bacteria</taxon>
        <taxon>Pseudomonadati</taxon>
        <taxon>Verrucomicrobiota</taxon>
        <taxon>Verrucomicrobiia</taxon>
        <taxon>Verrucomicrobiales</taxon>
        <taxon>Verrucomicrobiaceae</taxon>
        <taxon>Luteolibacter</taxon>
    </lineage>
</organism>